<organism evidence="1">
    <name type="scientific">marine sediment metagenome</name>
    <dbReference type="NCBI Taxonomy" id="412755"/>
    <lineage>
        <taxon>unclassified sequences</taxon>
        <taxon>metagenomes</taxon>
        <taxon>ecological metagenomes</taxon>
    </lineage>
</organism>
<accession>A0A0F9P5X1</accession>
<reference evidence="1" key="1">
    <citation type="journal article" date="2015" name="Nature">
        <title>Complex archaea that bridge the gap between prokaryotes and eukaryotes.</title>
        <authorList>
            <person name="Spang A."/>
            <person name="Saw J.H."/>
            <person name="Jorgensen S.L."/>
            <person name="Zaremba-Niedzwiedzka K."/>
            <person name="Martijn J."/>
            <person name="Lind A.E."/>
            <person name="van Eijk R."/>
            <person name="Schleper C."/>
            <person name="Guy L."/>
            <person name="Ettema T.J."/>
        </authorList>
    </citation>
    <scope>NUCLEOTIDE SEQUENCE</scope>
</reference>
<comment type="caution">
    <text evidence="1">The sequence shown here is derived from an EMBL/GenBank/DDBJ whole genome shotgun (WGS) entry which is preliminary data.</text>
</comment>
<sequence>MTVQGLIYDELNSTGVFTQGEASYYAKVIAKRSAAWFKSICTDVGVTSNSQTGKEGVLVRILKKDWKALNLGK</sequence>
<evidence type="ECO:0000313" key="1">
    <source>
        <dbReference type="EMBL" id="KKN25479.1"/>
    </source>
</evidence>
<dbReference type="AlphaFoldDB" id="A0A0F9P5X1"/>
<protein>
    <submittedName>
        <fullName evidence="1">Uncharacterized protein</fullName>
    </submittedName>
</protein>
<dbReference type="EMBL" id="LAZR01002800">
    <property type="protein sequence ID" value="KKN25479.1"/>
    <property type="molecule type" value="Genomic_DNA"/>
</dbReference>
<name>A0A0F9P5X1_9ZZZZ</name>
<proteinExistence type="predicted"/>
<gene>
    <name evidence="1" type="ORF">LCGC14_0884440</name>
</gene>